<dbReference type="GeneID" id="13882222"/>
<feature type="region of interest" description="Disordered" evidence="8">
    <location>
        <begin position="177"/>
        <end position="216"/>
    </location>
</feature>
<dbReference type="Proteomes" id="UP000005220">
    <property type="component" value="Chromosome 4"/>
</dbReference>
<keyword evidence="10" id="KW-1185">Reference proteome</keyword>
<evidence type="ECO:0000313" key="9">
    <source>
        <dbReference type="EMBL" id="CCF57977.1"/>
    </source>
</evidence>
<evidence type="ECO:0008006" key="11">
    <source>
        <dbReference type="Google" id="ProtNLM"/>
    </source>
</evidence>
<dbReference type="GO" id="GO:0000815">
    <property type="term" value="C:ESCRT III complex"/>
    <property type="evidence" value="ECO:0007669"/>
    <property type="project" value="EnsemblFungi"/>
</dbReference>
<dbReference type="eggNOG" id="KOG2910">
    <property type="taxonomic scope" value="Eukaryota"/>
</dbReference>
<keyword evidence="5" id="KW-0653">Protein transport</keyword>
<comment type="subcellular location">
    <subcellularLocation>
        <location evidence="1">Endosome membrane</location>
    </subcellularLocation>
</comment>
<keyword evidence="3" id="KW-0813">Transport</keyword>
<evidence type="ECO:0000256" key="3">
    <source>
        <dbReference type="ARBA" id="ARBA00022448"/>
    </source>
</evidence>
<dbReference type="GO" id="GO:0032511">
    <property type="term" value="P:late endosome to vacuole transport via multivesicular body sorting pathway"/>
    <property type="evidence" value="ECO:0007669"/>
    <property type="project" value="TreeGrafter"/>
</dbReference>
<dbReference type="FunCoup" id="H2AUC7">
    <property type="interactions" value="579"/>
</dbReference>
<accession>H2AUC7</accession>
<evidence type="ECO:0000313" key="10">
    <source>
        <dbReference type="Proteomes" id="UP000005220"/>
    </source>
</evidence>
<dbReference type="GO" id="GO:0070676">
    <property type="term" value="P:intralumenal vesicle formation"/>
    <property type="evidence" value="ECO:0007669"/>
    <property type="project" value="EnsemblFungi"/>
</dbReference>
<keyword evidence="4" id="KW-0967">Endosome</keyword>
<organism evidence="9 10">
    <name type="scientific">Kazachstania africana (strain ATCC 22294 / BCRC 22015 / CBS 2517 / CECT 1963 / NBRC 1671 / NRRL Y-8276)</name>
    <name type="common">Yeast</name>
    <name type="synonym">Kluyveromyces africanus</name>
    <dbReference type="NCBI Taxonomy" id="1071382"/>
    <lineage>
        <taxon>Eukaryota</taxon>
        <taxon>Fungi</taxon>
        <taxon>Dikarya</taxon>
        <taxon>Ascomycota</taxon>
        <taxon>Saccharomycotina</taxon>
        <taxon>Saccharomycetes</taxon>
        <taxon>Saccharomycetales</taxon>
        <taxon>Saccharomycetaceae</taxon>
        <taxon>Kazachstania</taxon>
    </lineage>
</organism>
<dbReference type="Pfam" id="PF03357">
    <property type="entry name" value="Snf7"/>
    <property type="match status" value="1"/>
</dbReference>
<dbReference type="GO" id="GO:0005783">
    <property type="term" value="C:endoplasmic reticulum"/>
    <property type="evidence" value="ECO:0007669"/>
    <property type="project" value="EnsemblFungi"/>
</dbReference>
<dbReference type="InterPro" id="IPR005024">
    <property type="entry name" value="Snf7_fam"/>
</dbReference>
<evidence type="ECO:0000256" key="7">
    <source>
        <dbReference type="SAM" id="Coils"/>
    </source>
</evidence>
<dbReference type="GO" id="GO:0015031">
    <property type="term" value="P:protein transport"/>
    <property type="evidence" value="ECO:0007669"/>
    <property type="project" value="UniProtKB-KW"/>
</dbReference>
<dbReference type="GO" id="GO:1904669">
    <property type="term" value="P:ATP export"/>
    <property type="evidence" value="ECO:0007669"/>
    <property type="project" value="EnsemblFungi"/>
</dbReference>
<dbReference type="GO" id="GO:0007031">
    <property type="term" value="P:peroxisome organization"/>
    <property type="evidence" value="ECO:0007669"/>
    <property type="project" value="EnsemblFungi"/>
</dbReference>
<dbReference type="GO" id="GO:0043162">
    <property type="term" value="P:ubiquitin-dependent protein catabolic process via the multivesicular body sorting pathway"/>
    <property type="evidence" value="ECO:0007669"/>
    <property type="project" value="EnsemblFungi"/>
</dbReference>
<evidence type="ECO:0000256" key="8">
    <source>
        <dbReference type="SAM" id="MobiDB-lite"/>
    </source>
</evidence>
<keyword evidence="7" id="KW-0175">Coiled coil</keyword>
<dbReference type="Gene3D" id="6.10.140.1230">
    <property type="match status" value="1"/>
</dbReference>
<evidence type="ECO:0000256" key="5">
    <source>
        <dbReference type="ARBA" id="ARBA00022927"/>
    </source>
</evidence>
<evidence type="ECO:0000256" key="1">
    <source>
        <dbReference type="ARBA" id="ARBA00004608"/>
    </source>
</evidence>
<comment type="similarity">
    <text evidence="2">Belongs to the SNF7 family.</text>
</comment>
<dbReference type="KEGG" id="kaf:KAFR_0D03290"/>
<feature type="compositionally biased region" description="Basic and acidic residues" evidence="8">
    <location>
        <begin position="189"/>
        <end position="208"/>
    </location>
</feature>
<dbReference type="RefSeq" id="XP_003957112.1">
    <property type="nucleotide sequence ID" value="XM_003957063.1"/>
</dbReference>
<dbReference type="GO" id="GO:0005829">
    <property type="term" value="C:cytosol"/>
    <property type="evidence" value="ECO:0007669"/>
    <property type="project" value="EnsemblFungi"/>
</dbReference>
<dbReference type="HOGENOM" id="CLU_086201_2_0_1"/>
<keyword evidence="6" id="KW-0472">Membrane</keyword>
<evidence type="ECO:0000256" key="6">
    <source>
        <dbReference type="ARBA" id="ARBA00023136"/>
    </source>
</evidence>
<gene>
    <name evidence="9" type="primary">KAFR0D03290</name>
    <name evidence="9" type="ORF">KAFR_0D03290</name>
</gene>
<proteinExistence type="inferred from homology"/>
<evidence type="ECO:0000256" key="2">
    <source>
        <dbReference type="ARBA" id="ARBA00006190"/>
    </source>
</evidence>
<protein>
    <recommendedName>
        <fullName evidence="11">Vacuolar protein sorting-associated protein 20</fullName>
    </recommendedName>
</protein>
<feature type="coiled-coil region" evidence="7">
    <location>
        <begin position="106"/>
        <end position="133"/>
    </location>
</feature>
<dbReference type="OrthoDB" id="441172at2759"/>
<reference evidence="9 10" key="1">
    <citation type="journal article" date="2011" name="Proc. Natl. Acad. Sci. U.S.A.">
        <title>Evolutionary erosion of yeast sex chromosomes by mating-type switching accidents.</title>
        <authorList>
            <person name="Gordon J.L."/>
            <person name="Armisen D."/>
            <person name="Proux-Wera E."/>
            <person name="Oheigeartaigh S.S."/>
            <person name="Byrne K.P."/>
            <person name="Wolfe K.H."/>
        </authorList>
    </citation>
    <scope>NUCLEOTIDE SEQUENCE [LARGE SCALE GENOMIC DNA]</scope>
    <source>
        <strain evidence="10">ATCC 22294 / BCRC 22015 / CBS 2517 / CECT 1963 / NBRC 1671 / NRRL Y-8276</strain>
    </source>
</reference>
<name>H2AUC7_KAZAF</name>
<dbReference type="PANTHER" id="PTHR22761:SF5">
    <property type="entry name" value="CHARGED MULTIVESICULAR BODY PROTEIN 6"/>
    <property type="match status" value="1"/>
</dbReference>
<dbReference type="PANTHER" id="PTHR22761">
    <property type="entry name" value="CHARGED MULTIVESICULAR BODY PROTEIN"/>
    <property type="match status" value="1"/>
</dbReference>
<dbReference type="InParanoid" id="H2AUC7"/>
<dbReference type="GO" id="GO:0005771">
    <property type="term" value="C:multivesicular body"/>
    <property type="evidence" value="ECO:0007669"/>
    <property type="project" value="TreeGrafter"/>
</dbReference>
<dbReference type="EMBL" id="HE650824">
    <property type="protein sequence ID" value="CCF57977.1"/>
    <property type="molecule type" value="Genomic_DNA"/>
</dbReference>
<evidence type="ECO:0000256" key="4">
    <source>
        <dbReference type="ARBA" id="ARBA00022753"/>
    </source>
</evidence>
<sequence length="216" mass="25046">MGQKGSKIKITETDRAVLELKRSKDEIHKFTKRTDQLISSERSELKNLMKENPRNYKENTKVRFLLKRIHYQEHLLERASDQLINLENMVSTVEFKLIEAHFLKGIQNGNELLKKLNREFKNLDEILDDVQEQIAYQNEIDETLSHSLAGVNDYEEEIDRELDRLNKEVNPEQTIKLPSTEGLASLPEPVHKEDLKDGMPSQKVEKVPGTEAVLLS</sequence>
<dbReference type="AlphaFoldDB" id="H2AUC7"/>
<dbReference type="STRING" id="1071382.H2AUC7"/>